<dbReference type="RefSeq" id="WP_111397856.1">
    <property type="nucleotide sequence ID" value="NZ_QKYU01000008.1"/>
</dbReference>
<accession>A0A2W7INB1</accession>
<gene>
    <name evidence="1" type="ORF">C8P66_108113</name>
</gene>
<sequence length="76" mass="8354">MTDTDAKARATPLRAQAILDLKGETTMMEFDAISISTDDPEHLVVALADGAGRSLTLLLPRGEVKRLLNWRMLMSL</sequence>
<reference evidence="1 2" key="1">
    <citation type="submission" date="2018-06" db="EMBL/GenBank/DDBJ databases">
        <title>Genomic Encyclopedia of Archaeal and Bacterial Type Strains, Phase II (KMG-II): from individual species to whole genera.</title>
        <authorList>
            <person name="Goeker M."/>
        </authorList>
    </citation>
    <scope>NUCLEOTIDE SEQUENCE [LARGE SCALE GENOMIC DNA]</scope>
    <source>
        <strain evidence="1 2">DSM 24525</strain>
    </source>
</reference>
<keyword evidence="2" id="KW-1185">Reference proteome</keyword>
<comment type="caution">
    <text evidence="1">The sequence shown here is derived from an EMBL/GenBank/DDBJ whole genome shotgun (WGS) entry which is preliminary data.</text>
</comment>
<dbReference type="OrthoDB" id="9971369at2"/>
<protein>
    <submittedName>
        <fullName evidence="1">Uncharacterized protein</fullName>
    </submittedName>
</protein>
<evidence type="ECO:0000313" key="2">
    <source>
        <dbReference type="Proteomes" id="UP000249688"/>
    </source>
</evidence>
<dbReference type="AlphaFoldDB" id="A0A2W7INB1"/>
<proteinExistence type="predicted"/>
<dbReference type="Proteomes" id="UP000249688">
    <property type="component" value="Unassembled WGS sequence"/>
</dbReference>
<evidence type="ECO:0000313" key="1">
    <source>
        <dbReference type="EMBL" id="PZW46834.1"/>
    </source>
</evidence>
<organism evidence="1 2">
    <name type="scientific">Humitalea rosea</name>
    <dbReference type="NCBI Taxonomy" id="990373"/>
    <lineage>
        <taxon>Bacteria</taxon>
        <taxon>Pseudomonadati</taxon>
        <taxon>Pseudomonadota</taxon>
        <taxon>Alphaproteobacteria</taxon>
        <taxon>Acetobacterales</taxon>
        <taxon>Roseomonadaceae</taxon>
        <taxon>Humitalea</taxon>
    </lineage>
</organism>
<name>A0A2W7INB1_9PROT</name>
<dbReference type="EMBL" id="QKYU01000008">
    <property type="protein sequence ID" value="PZW46834.1"/>
    <property type="molecule type" value="Genomic_DNA"/>
</dbReference>